<keyword evidence="3" id="KW-1185">Reference proteome</keyword>
<dbReference type="InterPro" id="IPR002156">
    <property type="entry name" value="RNaseH_domain"/>
</dbReference>
<protein>
    <recommendedName>
        <fullName evidence="1">RNase H type-1 domain-containing protein</fullName>
    </recommendedName>
</protein>
<feature type="domain" description="RNase H type-1" evidence="1">
    <location>
        <begin position="47"/>
        <end position="131"/>
    </location>
</feature>
<comment type="caution">
    <text evidence="2">The sequence shown here is derived from an EMBL/GenBank/DDBJ whole genome shotgun (WGS) entry which is preliminary data.</text>
</comment>
<sequence length="155" mass="17050">MIVHEIIPRAQAFLADYRSQQAPVAIQEEVRGNVKWCAPDPRRVKINTDTAILHGDGISLEMVARGSQGQFLMAAAMKIPGRWEVEATVARAAEFGVQMAQQHNFMNLIIEVDSLGLVSKIQTAEEINSETVVICRNIPPHSGRVRCMVLAACLS</sequence>
<proteinExistence type="predicted"/>
<dbReference type="InterPro" id="IPR052929">
    <property type="entry name" value="RNase_H-like_EbsB-rel"/>
</dbReference>
<dbReference type="Proteomes" id="UP001154282">
    <property type="component" value="Unassembled WGS sequence"/>
</dbReference>
<accession>A0AAV0H717</accession>
<evidence type="ECO:0000259" key="1">
    <source>
        <dbReference type="Pfam" id="PF13456"/>
    </source>
</evidence>
<name>A0AAV0H717_9ROSI</name>
<reference evidence="2" key="1">
    <citation type="submission" date="2022-08" db="EMBL/GenBank/DDBJ databases">
        <authorList>
            <person name="Gutierrez-Valencia J."/>
        </authorList>
    </citation>
    <scope>NUCLEOTIDE SEQUENCE</scope>
</reference>
<dbReference type="GO" id="GO:0003676">
    <property type="term" value="F:nucleic acid binding"/>
    <property type="evidence" value="ECO:0007669"/>
    <property type="project" value="InterPro"/>
</dbReference>
<gene>
    <name evidence="2" type="ORF">LITE_LOCUS2820</name>
</gene>
<dbReference type="AlphaFoldDB" id="A0AAV0H717"/>
<dbReference type="Pfam" id="PF13456">
    <property type="entry name" value="RVT_3"/>
    <property type="match status" value="1"/>
</dbReference>
<evidence type="ECO:0000313" key="2">
    <source>
        <dbReference type="EMBL" id="CAI0380758.1"/>
    </source>
</evidence>
<evidence type="ECO:0000313" key="3">
    <source>
        <dbReference type="Proteomes" id="UP001154282"/>
    </source>
</evidence>
<dbReference type="PANTHER" id="PTHR47074">
    <property type="entry name" value="BNAC02G40300D PROTEIN"/>
    <property type="match status" value="1"/>
</dbReference>
<organism evidence="2 3">
    <name type="scientific">Linum tenue</name>
    <dbReference type="NCBI Taxonomy" id="586396"/>
    <lineage>
        <taxon>Eukaryota</taxon>
        <taxon>Viridiplantae</taxon>
        <taxon>Streptophyta</taxon>
        <taxon>Embryophyta</taxon>
        <taxon>Tracheophyta</taxon>
        <taxon>Spermatophyta</taxon>
        <taxon>Magnoliopsida</taxon>
        <taxon>eudicotyledons</taxon>
        <taxon>Gunneridae</taxon>
        <taxon>Pentapetalae</taxon>
        <taxon>rosids</taxon>
        <taxon>fabids</taxon>
        <taxon>Malpighiales</taxon>
        <taxon>Linaceae</taxon>
        <taxon>Linum</taxon>
    </lineage>
</organism>
<dbReference type="GO" id="GO:0004523">
    <property type="term" value="F:RNA-DNA hybrid ribonuclease activity"/>
    <property type="evidence" value="ECO:0007669"/>
    <property type="project" value="InterPro"/>
</dbReference>
<dbReference type="PANTHER" id="PTHR47074:SF21">
    <property type="entry name" value="RNASE H TYPE-1 DOMAIN-CONTAINING PROTEIN"/>
    <property type="match status" value="1"/>
</dbReference>
<dbReference type="EMBL" id="CAMGYJ010000002">
    <property type="protein sequence ID" value="CAI0380758.1"/>
    <property type="molecule type" value="Genomic_DNA"/>
</dbReference>